<dbReference type="EMBL" id="GAIX01012499">
    <property type="protein sequence ID" value="JAA80061.1"/>
    <property type="molecule type" value="Transcribed_RNA"/>
</dbReference>
<dbReference type="AlphaFoldDB" id="S4NMU2"/>
<name>S4NMU2_9NEOP</name>
<sequence length="108" mass="12344">MIKAEIIRDDNLRQKRTKINFSDIITTNHVQSLSMKDLKICLKNYNINDIKMEEDNSPTEILDDRQDIKPEKSKYDVVASLPQTAEIKAKEGASTWIEISSESDVDSS</sequence>
<reference evidence="1" key="1">
    <citation type="journal article" date="2013" name="BMC Genomics">
        <title>Unscrambling butterfly oogenesis.</title>
        <authorList>
            <person name="Carter J.M."/>
            <person name="Baker S.C."/>
            <person name="Pink R."/>
            <person name="Carter D.R."/>
            <person name="Collins A."/>
            <person name="Tomlin J."/>
            <person name="Gibbs M."/>
            <person name="Breuker C.J."/>
        </authorList>
    </citation>
    <scope>NUCLEOTIDE SEQUENCE</scope>
    <source>
        <tissue evidence="1">Ovary</tissue>
    </source>
</reference>
<protein>
    <submittedName>
        <fullName evidence="1">Uncharacterized protein</fullName>
    </submittedName>
</protein>
<organism evidence="1">
    <name type="scientific">Pararge aegeria</name>
    <name type="common">speckled wood butterfly</name>
    <dbReference type="NCBI Taxonomy" id="116150"/>
    <lineage>
        <taxon>Eukaryota</taxon>
        <taxon>Metazoa</taxon>
        <taxon>Ecdysozoa</taxon>
        <taxon>Arthropoda</taxon>
        <taxon>Hexapoda</taxon>
        <taxon>Insecta</taxon>
        <taxon>Pterygota</taxon>
        <taxon>Neoptera</taxon>
        <taxon>Endopterygota</taxon>
        <taxon>Lepidoptera</taxon>
        <taxon>Glossata</taxon>
        <taxon>Ditrysia</taxon>
        <taxon>Papilionoidea</taxon>
        <taxon>Nymphalidae</taxon>
        <taxon>Satyrinae</taxon>
        <taxon>Satyrini</taxon>
        <taxon>Parargina</taxon>
        <taxon>Pararge</taxon>
    </lineage>
</organism>
<reference evidence="1" key="2">
    <citation type="submission" date="2013-05" db="EMBL/GenBank/DDBJ databases">
        <authorList>
            <person name="Carter J.-M."/>
            <person name="Baker S.C."/>
            <person name="Pink R."/>
            <person name="Carter D.R.F."/>
            <person name="Collins A."/>
            <person name="Tomlin J."/>
            <person name="Gibbs M."/>
            <person name="Breuker C.J."/>
        </authorList>
    </citation>
    <scope>NUCLEOTIDE SEQUENCE</scope>
    <source>
        <tissue evidence="1">Ovary</tissue>
    </source>
</reference>
<accession>S4NMU2</accession>
<evidence type="ECO:0000313" key="1">
    <source>
        <dbReference type="EMBL" id="JAA80061.1"/>
    </source>
</evidence>
<proteinExistence type="predicted"/>